<evidence type="ECO:0000256" key="4">
    <source>
        <dbReference type="ARBA" id="ARBA00022692"/>
    </source>
</evidence>
<dbReference type="RefSeq" id="WP_136730164.1">
    <property type="nucleotide sequence ID" value="NZ_SUMC01000117.1"/>
</dbReference>
<feature type="transmembrane region" description="Helical" evidence="7">
    <location>
        <begin position="80"/>
        <end position="105"/>
    </location>
</feature>
<dbReference type="Proteomes" id="UP000305778">
    <property type="component" value="Unassembled WGS sequence"/>
</dbReference>
<keyword evidence="6 7" id="KW-0472">Membrane</keyword>
<dbReference type="PANTHER" id="PTHR43227">
    <property type="entry name" value="BLL4140 PROTEIN"/>
    <property type="match status" value="1"/>
</dbReference>
<accession>A0A4U0RUH3</accession>
<dbReference type="GO" id="GO:0005886">
    <property type="term" value="C:plasma membrane"/>
    <property type="evidence" value="ECO:0007669"/>
    <property type="project" value="UniProtKB-SubCell"/>
</dbReference>
<feature type="transmembrane region" description="Helical" evidence="7">
    <location>
        <begin position="220"/>
        <end position="240"/>
    </location>
</feature>
<comment type="similarity">
    <text evidence="7">Belongs to the binding-protein-dependent transport system permease family.</text>
</comment>
<keyword evidence="10" id="KW-1185">Reference proteome</keyword>
<keyword evidence="2 7" id="KW-0813">Transport</keyword>
<dbReference type="InterPro" id="IPR000515">
    <property type="entry name" value="MetI-like"/>
</dbReference>
<comment type="caution">
    <text evidence="9">The sequence shown here is derived from an EMBL/GenBank/DDBJ whole genome shotgun (WGS) entry which is preliminary data.</text>
</comment>
<evidence type="ECO:0000256" key="6">
    <source>
        <dbReference type="ARBA" id="ARBA00023136"/>
    </source>
</evidence>
<dbReference type="AlphaFoldDB" id="A0A4U0RUH3"/>
<dbReference type="Pfam" id="PF00528">
    <property type="entry name" value="BPD_transp_1"/>
    <property type="match status" value="1"/>
</dbReference>
<organism evidence="9 10">
    <name type="scientific">Actinacidiphila oryziradicis</name>
    <dbReference type="NCBI Taxonomy" id="2571141"/>
    <lineage>
        <taxon>Bacteria</taxon>
        <taxon>Bacillati</taxon>
        <taxon>Actinomycetota</taxon>
        <taxon>Actinomycetes</taxon>
        <taxon>Kitasatosporales</taxon>
        <taxon>Streptomycetaceae</taxon>
        <taxon>Actinacidiphila</taxon>
    </lineage>
</organism>
<keyword evidence="3" id="KW-1003">Cell membrane</keyword>
<evidence type="ECO:0000259" key="8">
    <source>
        <dbReference type="PROSITE" id="PS50928"/>
    </source>
</evidence>
<evidence type="ECO:0000256" key="3">
    <source>
        <dbReference type="ARBA" id="ARBA00022475"/>
    </source>
</evidence>
<dbReference type="InterPro" id="IPR035906">
    <property type="entry name" value="MetI-like_sf"/>
</dbReference>
<dbReference type="Gene3D" id="1.10.3720.10">
    <property type="entry name" value="MetI-like"/>
    <property type="match status" value="1"/>
</dbReference>
<dbReference type="SUPFAM" id="SSF161098">
    <property type="entry name" value="MetI-like"/>
    <property type="match status" value="1"/>
</dbReference>
<name>A0A4U0RUH3_9ACTN</name>
<reference evidence="9 10" key="1">
    <citation type="submission" date="2019-04" db="EMBL/GenBank/DDBJ databases">
        <title>Streptomyces oryziradicis sp. nov., a novel actinomycete isolated from rhizosphere soil of rice (Oryza sativa L.).</title>
        <authorList>
            <person name="Li C."/>
        </authorList>
    </citation>
    <scope>NUCLEOTIDE SEQUENCE [LARGE SCALE GENOMIC DNA]</scope>
    <source>
        <strain evidence="9 10">NEAU-C40</strain>
    </source>
</reference>
<dbReference type="GO" id="GO:0055085">
    <property type="term" value="P:transmembrane transport"/>
    <property type="evidence" value="ECO:0007669"/>
    <property type="project" value="InterPro"/>
</dbReference>
<keyword evidence="5 7" id="KW-1133">Transmembrane helix</keyword>
<dbReference type="InterPro" id="IPR050809">
    <property type="entry name" value="UgpAE/MalFG_permease"/>
</dbReference>
<dbReference type="EMBL" id="SUMC01000117">
    <property type="protein sequence ID" value="TJZ99116.1"/>
    <property type="molecule type" value="Genomic_DNA"/>
</dbReference>
<feature type="transmembrane region" description="Helical" evidence="7">
    <location>
        <begin position="276"/>
        <end position="296"/>
    </location>
</feature>
<proteinExistence type="inferred from homology"/>
<keyword evidence="4 7" id="KW-0812">Transmembrane</keyword>
<dbReference type="PANTHER" id="PTHR43227:SF11">
    <property type="entry name" value="BLL4140 PROTEIN"/>
    <property type="match status" value="1"/>
</dbReference>
<feature type="transmembrane region" description="Helical" evidence="7">
    <location>
        <begin position="26"/>
        <end position="48"/>
    </location>
</feature>
<gene>
    <name evidence="9" type="ORF">FCI23_47065</name>
</gene>
<dbReference type="PROSITE" id="PS50928">
    <property type="entry name" value="ABC_TM1"/>
    <property type="match status" value="1"/>
</dbReference>
<feature type="transmembrane region" description="Helical" evidence="7">
    <location>
        <begin position="166"/>
        <end position="188"/>
    </location>
</feature>
<evidence type="ECO:0000256" key="1">
    <source>
        <dbReference type="ARBA" id="ARBA00004651"/>
    </source>
</evidence>
<sequence length="308" mass="33350">MPVATTQAAPAAVAAPQPQRRRGPNLAIVPWVAPAALIILAVFGYSLFELFSQSLQYQGTWAGIENFKLVLTDPLFLTAIWHNALLLLVVPVLLALSLGVAILLLETKRGLRGYRAALFFPYILPIPVVGVVFGQLLQLNGGLNEALRSVGLAGLASDWLGDPSRALWTMAAIIVWKEVGFGIILFLARMLSLPADVFEAARLDGAGFFRMHWNVTIPQLRGIVLFYIVNEAIVMVSWVFNYVYVMTNGQGGPGSSTVVSELYIYRAAFADQTPELAAAAAVLLFIATLGLIVSFFRLQRSGEGAFGD</sequence>
<evidence type="ECO:0000313" key="9">
    <source>
        <dbReference type="EMBL" id="TJZ99116.1"/>
    </source>
</evidence>
<protein>
    <submittedName>
        <fullName evidence="9">Sugar ABC transporter permease</fullName>
    </submittedName>
</protein>
<evidence type="ECO:0000256" key="7">
    <source>
        <dbReference type="RuleBase" id="RU363032"/>
    </source>
</evidence>
<evidence type="ECO:0000313" key="10">
    <source>
        <dbReference type="Proteomes" id="UP000305778"/>
    </source>
</evidence>
<evidence type="ECO:0000256" key="2">
    <source>
        <dbReference type="ARBA" id="ARBA00022448"/>
    </source>
</evidence>
<feature type="transmembrane region" description="Helical" evidence="7">
    <location>
        <begin position="117"/>
        <end position="137"/>
    </location>
</feature>
<evidence type="ECO:0000256" key="5">
    <source>
        <dbReference type="ARBA" id="ARBA00022989"/>
    </source>
</evidence>
<feature type="domain" description="ABC transmembrane type-1" evidence="8">
    <location>
        <begin position="81"/>
        <end position="295"/>
    </location>
</feature>
<comment type="subcellular location">
    <subcellularLocation>
        <location evidence="1 7">Cell membrane</location>
        <topology evidence="1 7">Multi-pass membrane protein</topology>
    </subcellularLocation>
</comment>
<dbReference type="OrthoDB" id="4053402at2"/>